<organism evidence="1 2">
    <name type="scientific">Apiospora aurea</name>
    <dbReference type="NCBI Taxonomy" id="335848"/>
    <lineage>
        <taxon>Eukaryota</taxon>
        <taxon>Fungi</taxon>
        <taxon>Dikarya</taxon>
        <taxon>Ascomycota</taxon>
        <taxon>Pezizomycotina</taxon>
        <taxon>Sordariomycetes</taxon>
        <taxon>Xylariomycetidae</taxon>
        <taxon>Amphisphaeriales</taxon>
        <taxon>Apiosporaceae</taxon>
        <taxon>Apiospora</taxon>
    </lineage>
</organism>
<dbReference type="RefSeq" id="XP_066707147.1">
    <property type="nucleotide sequence ID" value="XM_066838254.1"/>
</dbReference>
<keyword evidence="2" id="KW-1185">Reference proteome</keyword>
<comment type="caution">
    <text evidence="1">The sequence shown here is derived from an EMBL/GenBank/DDBJ whole genome shotgun (WGS) entry which is preliminary data.</text>
</comment>
<proteinExistence type="predicted"/>
<evidence type="ECO:0000313" key="1">
    <source>
        <dbReference type="EMBL" id="KAK7967755.1"/>
    </source>
</evidence>
<evidence type="ECO:0000313" key="2">
    <source>
        <dbReference type="Proteomes" id="UP001391051"/>
    </source>
</evidence>
<reference evidence="1 2" key="1">
    <citation type="submission" date="2023-01" db="EMBL/GenBank/DDBJ databases">
        <title>Analysis of 21 Apiospora genomes using comparative genomics revels a genus with tremendous synthesis potential of carbohydrate active enzymes and secondary metabolites.</title>
        <authorList>
            <person name="Sorensen T."/>
        </authorList>
    </citation>
    <scope>NUCLEOTIDE SEQUENCE [LARGE SCALE GENOMIC DNA]</scope>
    <source>
        <strain evidence="1 2">CBS 24483</strain>
    </source>
</reference>
<sequence length="179" mass="20225">MTSRRGPEDGRIVRMGILGTGMHVKIGKHRHGPDVPRFAYPQRGYMISYPSLASHLRGRLLPRFREDDFQAFCRPPLHRTASNLQVLTGALVETKCTVLRAVNFPRPALKSGNKGRPSVQWQCGNRPVRLSELLPASEQLHDELQQAIIPKPSAWEKACFAWFCWRCHTAIRCKVTSAA</sequence>
<accession>A0ABR1R0C2</accession>
<gene>
    <name evidence="1" type="ORF">PG986_002032</name>
</gene>
<protein>
    <submittedName>
        <fullName evidence="1">Uncharacterized protein</fullName>
    </submittedName>
</protein>
<dbReference type="GeneID" id="92071316"/>
<dbReference type="Proteomes" id="UP001391051">
    <property type="component" value="Unassembled WGS sequence"/>
</dbReference>
<name>A0ABR1R0C2_9PEZI</name>
<dbReference type="EMBL" id="JAQQWE010000001">
    <property type="protein sequence ID" value="KAK7967755.1"/>
    <property type="molecule type" value="Genomic_DNA"/>
</dbReference>